<keyword evidence="11" id="KW-0229">DNA integration</keyword>
<keyword evidence="9" id="KW-0067">ATP-binding</keyword>
<dbReference type="InterPro" id="IPR039537">
    <property type="entry name" value="Retrotran_Ty1/copia-like"/>
</dbReference>
<keyword evidence="8" id="KW-0378">Hydrolase</keyword>
<keyword evidence="15" id="KW-0233">DNA recombination</keyword>
<dbReference type="PROSITE" id="PS50994">
    <property type="entry name" value="INTEGRASE"/>
    <property type="match status" value="1"/>
</dbReference>
<dbReference type="InterPro" id="IPR001878">
    <property type="entry name" value="Znf_CCHC"/>
</dbReference>
<reference evidence="22" key="1">
    <citation type="journal article" date="2019" name="Sci. Rep.">
        <title>Draft genome of Tanacetum cinerariifolium, the natural source of mosquito coil.</title>
        <authorList>
            <person name="Yamashiro T."/>
            <person name="Shiraishi A."/>
            <person name="Satake H."/>
            <person name="Nakayama K."/>
        </authorList>
    </citation>
    <scope>NUCLEOTIDE SEQUENCE</scope>
</reference>
<evidence type="ECO:0000256" key="4">
    <source>
        <dbReference type="ARBA" id="ARBA00022722"/>
    </source>
</evidence>
<evidence type="ECO:0000256" key="13">
    <source>
        <dbReference type="ARBA" id="ARBA00022932"/>
    </source>
</evidence>
<dbReference type="PANTHER" id="PTHR42648">
    <property type="entry name" value="TRANSPOSASE, PUTATIVE-RELATED"/>
    <property type="match status" value="1"/>
</dbReference>
<evidence type="ECO:0000256" key="17">
    <source>
        <dbReference type="PROSITE-ProRule" id="PRU00047"/>
    </source>
</evidence>
<dbReference type="Pfam" id="PF25597">
    <property type="entry name" value="SH3_retrovirus"/>
    <property type="match status" value="1"/>
</dbReference>
<accession>A0A6L2K9A6</accession>
<protein>
    <recommendedName>
        <fullName evidence="23">Retrovirus-related Pol polyprotein from transposon TNT 1-94</fullName>
    </recommendedName>
</protein>
<organism evidence="22">
    <name type="scientific">Tanacetum cinerariifolium</name>
    <name type="common">Dalmatian daisy</name>
    <name type="synonym">Chrysanthemum cinerariifolium</name>
    <dbReference type="NCBI Taxonomy" id="118510"/>
    <lineage>
        <taxon>Eukaryota</taxon>
        <taxon>Viridiplantae</taxon>
        <taxon>Streptophyta</taxon>
        <taxon>Embryophyta</taxon>
        <taxon>Tracheophyta</taxon>
        <taxon>Spermatophyta</taxon>
        <taxon>Magnoliopsida</taxon>
        <taxon>eudicotyledons</taxon>
        <taxon>Gunneridae</taxon>
        <taxon>Pentapetalae</taxon>
        <taxon>asterids</taxon>
        <taxon>campanulids</taxon>
        <taxon>Asterales</taxon>
        <taxon>Asteraceae</taxon>
        <taxon>Asteroideae</taxon>
        <taxon>Anthemideae</taxon>
        <taxon>Anthemidinae</taxon>
        <taxon>Tanacetum</taxon>
    </lineage>
</organism>
<keyword evidence="17" id="KW-0862">Zinc</keyword>
<evidence type="ECO:0000313" key="22">
    <source>
        <dbReference type="EMBL" id="GEU46043.1"/>
    </source>
</evidence>
<dbReference type="GO" id="GO:0006310">
    <property type="term" value="P:DNA recombination"/>
    <property type="evidence" value="ECO:0007669"/>
    <property type="project" value="UniProtKB-KW"/>
</dbReference>
<dbReference type="InterPro" id="IPR057670">
    <property type="entry name" value="SH3_retrovirus"/>
</dbReference>
<feature type="region of interest" description="Disordered" evidence="19">
    <location>
        <begin position="2304"/>
        <end position="2350"/>
    </location>
</feature>
<dbReference type="GO" id="GO:0003964">
    <property type="term" value="F:RNA-directed DNA polymerase activity"/>
    <property type="evidence" value="ECO:0007669"/>
    <property type="project" value="UniProtKB-KW"/>
</dbReference>
<name>A0A6L2K9A6_TANCI</name>
<evidence type="ECO:0008006" key="23">
    <source>
        <dbReference type="Google" id="ProtNLM"/>
    </source>
</evidence>
<evidence type="ECO:0000256" key="7">
    <source>
        <dbReference type="ARBA" id="ARBA00022759"/>
    </source>
</evidence>
<dbReference type="InterPro" id="IPR036875">
    <property type="entry name" value="Znf_CCHC_sf"/>
</dbReference>
<feature type="domain" description="CCHC-type" evidence="20">
    <location>
        <begin position="231"/>
        <end position="246"/>
    </location>
</feature>
<feature type="compositionally biased region" description="Polar residues" evidence="19">
    <location>
        <begin position="694"/>
        <end position="730"/>
    </location>
</feature>
<keyword evidence="6" id="KW-0547">Nucleotide-binding</keyword>
<comment type="caution">
    <text evidence="22">The sequence shown here is derived from an EMBL/GenBank/DDBJ whole genome shotgun (WGS) entry which is preliminary data.</text>
</comment>
<dbReference type="CDD" id="cd00303">
    <property type="entry name" value="retropepsin_like"/>
    <property type="match status" value="1"/>
</dbReference>
<keyword evidence="5" id="KW-0479">Metal-binding</keyword>
<evidence type="ECO:0000256" key="12">
    <source>
        <dbReference type="ARBA" id="ARBA00022918"/>
    </source>
</evidence>
<keyword evidence="18" id="KW-0175">Coiled coil</keyword>
<keyword evidence="13" id="KW-0548">Nucleotidyltransferase</keyword>
<dbReference type="GO" id="GO:0003676">
    <property type="term" value="F:nucleic acid binding"/>
    <property type="evidence" value="ECO:0007669"/>
    <property type="project" value="InterPro"/>
</dbReference>
<evidence type="ECO:0000256" key="18">
    <source>
        <dbReference type="SAM" id="Coils"/>
    </source>
</evidence>
<dbReference type="Gene3D" id="2.40.70.10">
    <property type="entry name" value="Acid Proteases"/>
    <property type="match status" value="1"/>
</dbReference>
<dbReference type="InterPro" id="IPR054722">
    <property type="entry name" value="PolX-like_BBD"/>
</dbReference>
<dbReference type="Gene3D" id="3.30.420.10">
    <property type="entry name" value="Ribonuclease H-like superfamily/Ribonuclease H"/>
    <property type="match status" value="1"/>
</dbReference>
<dbReference type="Gene3D" id="4.10.60.10">
    <property type="entry name" value="Zinc finger, CCHC-type"/>
    <property type="match status" value="1"/>
</dbReference>
<dbReference type="GO" id="GO:0008270">
    <property type="term" value="F:zinc ion binding"/>
    <property type="evidence" value="ECO:0007669"/>
    <property type="project" value="UniProtKB-KW"/>
</dbReference>
<dbReference type="Pfam" id="PF07727">
    <property type="entry name" value="RVT_2"/>
    <property type="match status" value="1"/>
</dbReference>
<dbReference type="Pfam" id="PF00098">
    <property type="entry name" value="zf-CCHC"/>
    <property type="match status" value="1"/>
</dbReference>
<evidence type="ECO:0000256" key="2">
    <source>
        <dbReference type="ARBA" id="ARBA00022612"/>
    </source>
</evidence>
<evidence type="ECO:0000256" key="10">
    <source>
        <dbReference type="ARBA" id="ARBA00022842"/>
    </source>
</evidence>
<keyword evidence="13" id="KW-0239">DNA-directed DNA polymerase</keyword>
<dbReference type="GO" id="GO:0015074">
    <property type="term" value="P:DNA integration"/>
    <property type="evidence" value="ECO:0007669"/>
    <property type="project" value="UniProtKB-KW"/>
</dbReference>
<evidence type="ECO:0000256" key="8">
    <source>
        <dbReference type="ARBA" id="ARBA00022801"/>
    </source>
</evidence>
<keyword evidence="3" id="KW-0645">Protease</keyword>
<evidence type="ECO:0000259" key="20">
    <source>
        <dbReference type="PROSITE" id="PS50158"/>
    </source>
</evidence>
<dbReference type="GO" id="GO:0003887">
    <property type="term" value="F:DNA-directed DNA polymerase activity"/>
    <property type="evidence" value="ECO:0007669"/>
    <property type="project" value="UniProtKB-KW"/>
</dbReference>
<dbReference type="InterPro" id="IPR012337">
    <property type="entry name" value="RNaseH-like_sf"/>
</dbReference>
<keyword evidence="12" id="KW-0695">RNA-directed DNA polymerase</keyword>
<dbReference type="InterPro" id="IPR001584">
    <property type="entry name" value="Integrase_cat-core"/>
</dbReference>
<feature type="region of interest" description="Disordered" evidence="19">
    <location>
        <begin position="693"/>
        <end position="746"/>
    </location>
</feature>
<evidence type="ECO:0000256" key="19">
    <source>
        <dbReference type="SAM" id="MobiDB-lite"/>
    </source>
</evidence>
<feature type="compositionally biased region" description="Low complexity" evidence="19">
    <location>
        <begin position="1695"/>
        <end position="1706"/>
    </location>
</feature>
<keyword evidence="4" id="KW-0540">Nuclease</keyword>
<evidence type="ECO:0000259" key="21">
    <source>
        <dbReference type="PROSITE" id="PS50994"/>
    </source>
</evidence>
<evidence type="ECO:0000256" key="9">
    <source>
        <dbReference type="ARBA" id="ARBA00022840"/>
    </source>
</evidence>
<dbReference type="PANTHER" id="PTHR42648:SF11">
    <property type="entry name" value="TRANSPOSON TY4-P GAG-POL POLYPROTEIN"/>
    <property type="match status" value="1"/>
</dbReference>
<dbReference type="InterPro" id="IPR013103">
    <property type="entry name" value="RVT_2"/>
</dbReference>
<gene>
    <name evidence="22" type="ORF">Tci_018021</name>
</gene>
<feature type="region of interest" description="Disordered" evidence="19">
    <location>
        <begin position="1676"/>
        <end position="1716"/>
    </location>
</feature>
<keyword evidence="2" id="KW-1188">Viral release from host cell</keyword>
<dbReference type="Pfam" id="PF22936">
    <property type="entry name" value="Pol_BBD"/>
    <property type="match status" value="1"/>
</dbReference>
<feature type="coiled-coil region" evidence="18">
    <location>
        <begin position="94"/>
        <end position="121"/>
    </location>
</feature>
<dbReference type="GO" id="GO:0008233">
    <property type="term" value="F:peptidase activity"/>
    <property type="evidence" value="ECO:0007669"/>
    <property type="project" value="UniProtKB-KW"/>
</dbReference>
<evidence type="ECO:0000256" key="16">
    <source>
        <dbReference type="ARBA" id="ARBA00023268"/>
    </source>
</evidence>
<dbReference type="PROSITE" id="PS50158">
    <property type="entry name" value="ZF_CCHC"/>
    <property type="match status" value="1"/>
</dbReference>
<keyword evidence="14" id="KW-0917">Virion maturation</keyword>
<feature type="region of interest" description="Disordered" evidence="19">
    <location>
        <begin position="137"/>
        <end position="194"/>
    </location>
</feature>
<feature type="compositionally biased region" description="Polar residues" evidence="19">
    <location>
        <begin position="137"/>
        <end position="159"/>
    </location>
</feature>
<evidence type="ECO:0000256" key="11">
    <source>
        <dbReference type="ARBA" id="ARBA00022908"/>
    </source>
</evidence>
<dbReference type="SMART" id="SM00343">
    <property type="entry name" value="ZnF_C2HC"/>
    <property type="match status" value="1"/>
</dbReference>
<evidence type="ECO:0000256" key="14">
    <source>
        <dbReference type="ARBA" id="ARBA00023113"/>
    </source>
</evidence>
<evidence type="ECO:0000256" key="6">
    <source>
        <dbReference type="ARBA" id="ARBA00022741"/>
    </source>
</evidence>
<evidence type="ECO:0000256" key="1">
    <source>
        <dbReference type="ARBA" id="ARBA00002180"/>
    </source>
</evidence>
<feature type="domain" description="Integrase catalytic" evidence="21">
    <location>
        <begin position="879"/>
        <end position="1049"/>
    </location>
</feature>
<dbReference type="GO" id="GO:0005524">
    <property type="term" value="F:ATP binding"/>
    <property type="evidence" value="ECO:0007669"/>
    <property type="project" value="UniProtKB-KW"/>
</dbReference>
<evidence type="ECO:0000256" key="15">
    <source>
        <dbReference type="ARBA" id="ARBA00023172"/>
    </source>
</evidence>
<keyword evidence="10" id="KW-0460">Magnesium</keyword>
<dbReference type="GO" id="GO:0006508">
    <property type="term" value="P:proteolysis"/>
    <property type="evidence" value="ECO:0007669"/>
    <property type="project" value="UniProtKB-KW"/>
</dbReference>
<keyword evidence="17" id="KW-0863">Zinc-finger</keyword>
<dbReference type="SUPFAM" id="SSF57756">
    <property type="entry name" value="Retrovirus zinc finger-like domains"/>
    <property type="match status" value="1"/>
</dbReference>
<keyword evidence="16" id="KW-0511">Multifunctional enzyme</keyword>
<dbReference type="CDD" id="cd09272">
    <property type="entry name" value="RNase_HI_RT_Ty1"/>
    <property type="match status" value="1"/>
</dbReference>
<keyword evidence="7" id="KW-0255">Endonuclease</keyword>
<comment type="function">
    <text evidence="1">The aspartyl protease (PR) mediates the proteolytic cleavages of the Gag and Gag-Pol polyproteins after assembly of the VLP.</text>
</comment>
<evidence type="ECO:0000256" key="5">
    <source>
        <dbReference type="ARBA" id="ARBA00022723"/>
    </source>
</evidence>
<feature type="compositionally biased region" description="Basic and acidic residues" evidence="19">
    <location>
        <begin position="2318"/>
        <end position="2350"/>
    </location>
</feature>
<keyword evidence="13" id="KW-0808">Transferase</keyword>
<evidence type="ECO:0000256" key="3">
    <source>
        <dbReference type="ARBA" id="ARBA00022670"/>
    </source>
</evidence>
<sequence>MWEAIERLQQGESLNIQDVKTNLFWEFGKFTSHDGESMESYYTRFYKLMNEMIRNNLTVTMMQVNVQFLQQLQPEWSRFVTIVKQQHKLDEVSYHKLFDILKQYENEVNELRAEKLARNTNPLALVVTAQASQDPFYQSLRSHRSQPPSSKPSILSRSHTTTKHKGKEIAKSITAPSETASEEDSNPEQAQRDKDMQKNLALIAKTQRTVNVAGTREKVESQVVQKTWIHCFNCKEYGHLAKECRKPKRVTHFAYHKEKMLLCKQAKQAVPLQAEQYDWLADTDEEVDEQELEAHYSYMAKIQEVPTADSSNDSEPVEQYKMKMDIMCLPTIYNILSNLNHKSLGESISVRDSCLVALQTNQAEFEKFKAFNDCTVDYEKLKRKLNDALGQLAHKDTVIREGLKTKAYELSVVKEKHDELMKQSLLTKSHYKGLVKQKTKVITDLKLREEHDIEKMLLMEKELKFLNEIVYKRSQSIQTIHMMAPKAEFSDMYDVILQECVSKDVRCSYLQSLSDLDFLAELQRMYLHKVKECDCLVQRLSKQTESVSKKAHTELLQRFAKVEKHSISLELALQKCKEQVKNDVVRNGKASNVFRKERKGKSMDTKFDRPSVVRQANAQQIPKPSVLGKPTLFSNSLDIIHFQKKRSVPKANVSEGLSKPVTAQTLPQAAKKAASNTNVLKPGMYRIDNRTAHTRASQLPQTVRNTNPHVFTSTGVNHNTNVSRPQLKSNQSKDKVMPNNSQVKVKKTQVEVHPRILSVSNKMKSVTACKYNLNSRTLNANALCVTCNKCLIDYNNFAYVTKMLNDVHARTKKPTVVPISIRKPKSQAKKLIVTPNKKKIVQLILFIVGSGCTKHMTGNLKLLCNFVEKFMGTVRFGNDQFAPIIGYRDLVQGNVMINRVYYVEGLNHNLFSVGQFCDADLETLFLRANDETLKVLKHFLTMIQRNLQALVITVRTDRGTEFLKKTLNAFFKKEEIKHQISTARTPEQNDVVERQNHTLVEAARTMLSASQLSLFFWPEAIATACYTQNRSIIISTYDKTPYHIINDRKPSIKHLYIFGCICYITKDGENLDKMKEKGDQCIMVGYPTQSKGYRVYNKRTRMIVKSIHIRFDEIKKVSETSVANNTSGLVLILQRIFSLHQQHQLIQMCMLRKTTMIKQMKENNYKMMNLPILFVHRHKKKLGLPYTTLLATDPEMCKYALTVSTAKPKNIKEAIADSAWIEAMQDELHQFDRLQVWELVDKPFGKLIIRLKWLWKNKKDEDQTVIRNKVRLVGKGYAQEEMDVKMAFLNGPLKEKVYVAQPDRFVDPDHPKKVYQLRKALYRLKQAPRAWYDELSKFLTLKGFTKDADHARRIDSRKSTYRGIQFLGDKLVSWMSKKQNCTAMSSAVAKYVALSASYAQVITEYQLADMFAKALPEDWFKYLVRRIVLRYDGDECDKEIMQTKIELTLEQSQQGASNDVLVFMIDWLGITETDKVNHIVETDIVKLVVKNFGMSFDEFDKETGSSDGLQPKQANLCCVHALNELHLYEIHVFLSGRLSVPERIALSARVVIEKFVKEYQEMDKIGSKMNKNEKLGIRRVVPRNYNPKGERFLIASRFPTPPLACAFFSLRATEIELVTDGPTIPNPPKSVNPEEDECVEEMYTDPDLTEYTIKVPSPPPVQKPKPPIQRNFVLHNRDSLPPHIPSSSKLARDQTSNPTSSANPTSKGRIRRISKQKVENSHFEEYLTHVATMTDNRTMAEMLRAPTEGYAEAIIVPLILAKQFELKHSLINMMTSEKFFGLKKDNPHDHVRCSELAKLTHAVNQQTSAVTTAMTAMRKQFQSNPPPAQVKAVEEICVTCGGAHPYYQCLAAGGKTFPEYQDNIQGRLVTEGPTIPNPSKSVNPEEDECVEETYMDPDHAEYTIKVPPPPSLGLPDLIPTRMTLELANRAIYTLDEIARDVFVPVGKFTFPADFVVVDYESDPKVPLILGRPFLRTARALIDVHGEEMIVRDGDESLTLNMKHDTTSYSNHPCRESVNLINIFNLSSEDCLEDLVSNKQSGNPTFSLHKEIASPEFIHEFHDSKGCTFLCEELPYIDSFNYIHPYFDDDPLSGSTTYSANSLLKEFTNELALITYPLDYDDNRTCDIESDIKEIEFLLYQGEDSNFKDSIDQSDLTNRDDLFVDPTPKMFTDEQPPDYSFPLRFDVYPDDFLKIESDATFDEDLFDSKGEKIKEAELLIGILIHEKLVKIITRVTQGKKLIVSFVSWLFEGFDHPFYEILAFKEVPNLMRLLPFSSKNEEKVFKPRIYTSEKFHFCFLSESSHPGERIPRKGQNQIKNEQKREAWRSQEKSEAVTVDRGRNTEENTKRRDRNVTAKDLSCNYHISLEGPKLYTADSFKGARTDPDSPYLTQGLKMTSFPKIVSLSISN</sequence>
<dbReference type="EMBL" id="BKCJ010002071">
    <property type="protein sequence ID" value="GEU46043.1"/>
    <property type="molecule type" value="Genomic_DNA"/>
</dbReference>
<dbReference type="InterPro" id="IPR036397">
    <property type="entry name" value="RNaseH_sf"/>
</dbReference>
<dbReference type="SUPFAM" id="SSF53098">
    <property type="entry name" value="Ribonuclease H-like"/>
    <property type="match status" value="1"/>
</dbReference>
<proteinExistence type="predicted"/>
<dbReference type="InterPro" id="IPR021109">
    <property type="entry name" value="Peptidase_aspartic_dom_sf"/>
</dbReference>
<dbReference type="GO" id="GO:0004519">
    <property type="term" value="F:endonuclease activity"/>
    <property type="evidence" value="ECO:0007669"/>
    <property type="project" value="UniProtKB-KW"/>
</dbReference>